<keyword evidence="1" id="KW-0732">Signal</keyword>
<proteinExistence type="predicted"/>
<dbReference type="InterPro" id="IPR024079">
    <property type="entry name" value="MetalloPept_cat_dom_sf"/>
</dbReference>
<evidence type="ECO:0008006" key="4">
    <source>
        <dbReference type="Google" id="ProtNLM"/>
    </source>
</evidence>
<dbReference type="OrthoDB" id="3455903at2759"/>
<gene>
    <name evidence="2" type="ORF">K444DRAFT_626783</name>
</gene>
<evidence type="ECO:0000256" key="1">
    <source>
        <dbReference type="SAM" id="SignalP"/>
    </source>
</evidence>
<dbReference type="InParanoid" id="A0A2J6TL38"/>
<dbReference type="AlphaFoldDB" id="A0A2J6TL38"/>
<reference evidence="2 3" key="1">
    <citation type="submission" date="2016-04" db="EMBL/GenBank/DDBJ databases">
        <title>A degradative enzymes factory behind the ericoid mycorrhizal symbiosis.</title>
        <authorList>
            <consortium name="DOE Joint Genome Institute"/>
            <person name="Martino E."/>
            <person name="Morin E."/>
            <person name="Grelet G."/>
            <person name="Kuo A."/>
            <person name="Kohler A."/>
            <person name="Daghino S."/>
            <person name="Barry K."/>
            <person name="Choi C."/>
            <person name="Cichocki N."/>
            <person name="Clum A."/>
            <person name="Copeland A."/>
            <person name="Hainaut M."/>
            <person name="Haridas S."/>
            <person name="Labutti K."/>
            <person name="Lindquist E."/>
            <person name="Lipzen A."/>
            <person name="Khouja H.-R."/>
            <person name="Murat C."/>
            <person name="Ohm R."/>
            <person name="Olson A."/>
            <person name="Spatafora J."/>
            <person name="Veneault-Fourrey C."/>
            <person name="Henrissat B."/>
            <person name="Grigoriev I."/>
            <person name="Martin F."/>
            <person name="Perotto S."/>
        </authorList>
    </citation>
    <scope>NUCLEOTIDE SEQUENCE [LARGE SCALE GENOMIC DNA]</scope>
    <source>
        <strain evidence="2 3">E</strain>
    </source>
</reference>
<dbReference type="PROSITE" id="PS51257">
    <property type="entry name" value="PROKAR_LIPOPROTEIN"/>
    <property type="match status" value="1"/>
</dbReference>
<feature type="signal peptide" evidence="1">
    <location>
        <begin position="1"/>
        <end position="23"/>
    </location>
</feature>
<organism evidence="2 3">
    <name type="scientific">Hyaloscypha bicolor E</name>
    <dbReference type="NCBI Taxonomy" id="1095630"/>
    <lineage>
        <taxon>Eukaryota</taxon>
        <taxon>Fungi</taxon>
        <taxon>Dikarya</taxon>
        <taxon>Ascomycota</taxon>
        <taxon>Pezizomycotina</taxon>
        <taxon>Leotiomycetes</taxon>
        <taxon>Helotiales</taxon>
        <taxon>Hyaloscyphaceae</taxon>
        <taxon>Hyaloscypha</taxon>
        <taxon>Hyaloscypha bicolor</taxon>
    </lineage>
</organism>
<dbReference type="GeneID" id="36590779"/>
<dbReference type="GO" id="GO:0004222">
    <property type="term" value="F:metalloendopeptidase activity"/>
    <property type="evidence" value="ECO:0007669"/>
    <property type="project" value="TreeGrafter"/>
</dbReference>
<dbReference type="SUPFAM" id="SSF55486">
    <property type="entry name" value="Metalloproteases ('zincins'), catalytic domain"/>
    <property type="match status" value="1"/>
</dbReference>
<dbReference type="Proteomes" id="UP000235371">
    <property type="component" value="Unassembled WGS sequence"/>
</dbReference>
<accession>A0A2J6TL38</accession>
<evidence type="ECO:0000313" key="3">
    <source>
        <dbReference type="Proteomes" id="UP000235371"/>
    </source>
</evidence>
<keyword evidence="3" id="KW-1185">Reference proteome</keyword>
<evidence type="ECO:0000313" key="2">
    <source>
        <dbReference type="EMBL" id="PMD63731.1"/>
    </source>
</evidence>
<dbReference type="RefSeq" id="XP_024740635.1">
    <property type="nucleotide sequence ID" value="XM_024882702.1"/>
</dbReference>
<name>A0A2J6TL38_9HELO</name>
<dbReference type="Gene3D" id="3.40.390.10">
    <property type="entry name" value="Collagenase (Catalytic Domain)"/>
    <property type="match status" value="1"/>
</dbReference>
<dbReference type="PANTHER" id="PTHR10127">
    <property type="entry name" value="DISCOIDIN, CUB, EGF, LAMININ , AND ZINC METALLOPROTEASE DOMAIN CONTAINING"/>
    <property type="match status" value="1"/>
</dbReference>
<dbReference type="EMBL" id="KZ613780">
    <property type="protein sequence ID" value="PMD63731.1"/>
    <property type="molecule type" value="Genomic_DNA"/>
</dbReference>
<dbReference type="PANTHER" id="PTHR10127:SF850">
    <property type="entry name" value="METALLOENDOPEPTIDASE"/>
    <property type="match status" value="1"/>
</dbReference>
<protein>
    <recommendedName>
        <fullName evidence="4">Peptidase metallopeptidase domain-containing protein</fullName>
    </recommendedName>
</protein>
<feature type="chain" id="PRO_5014395279" description="Peptidase metallopeptidase domain-containing protein" evidence="1">
    <location>
        <begin position="24"/>
        <end position="348"/>
    </location>
</feature>
<sequence length="348" mass="38024">MWQSYLKISRLTLVFILLTTSLACPDPWEALRLPDGKIIGGASKPLTLRNESSHDKRWMQMVPGRFGYGDLWPGGTIIYCMGASITGAADRTDMRLSLQAAWKLWVDAGIDPNVQDFREGTVGDCSSPGNGALTVEISSDGTMHSNYGRYSDGSVMVLIPRNDVGMGDKIANYAHEIGHAFGLLHEHQRPDVWTAEYGGTAVTPSFFFNCQNLKDFAALEATRGAKSAGEACQSYSKAIEFEFSASHFLPEPRDESGVAGGPLDLKSIMIYPSRAGGINPGTTPATGRLVYTLWDGTEILPRFVPSQFDVKNMKSLYPATAPQTTPCFAFQACSPFQHMFNQVVGCRR</sequence>
<dbReference type="STRING" id="1095630.A0A2J6TL38"/>